<dbReference type="GO" id="GO:0006900">
    <property type="term" value="P:vesicle budding from membrane"/>
    <property type="evidence" value="ECO:0007669"/>
    <property type="project" value="TreeGrafter"/>
</dbReference>
<dbReference type="PANTHER" id="PTHR22761:SF5">
    <property type="entry name" value="CHARGED MULTIVESICULAR BODY PROTEIN 6"/>
    <property type="match status" value="1"/>
</dbReference>
<feature type="region of interest" description="Disordered" evidence="7">
    <location>
        <begin position="1"/>
        <end position="21"/>
    </location>
</feature>
<comment type="caution">
    <text evidence="8">The sequence shown here is derived from an EMBL/GenBank/DDBJ whole genome shotgun (WGS) entry which is preliminary data.</text>
</comment>
<keyword evidence="3" id="KW-0813">Transport</keyword>
<evidence type="ECO:0000256" key="7">
    <source>
        <dbReference type="SAM" id="MobiDB-lite"/>
    </source>
</evidence>
<evidence type="ECO:0000256" key="4">
    <source>
        <dbReference type="ARBA" id="ARBA00022753"/>
    </source>
</evidence>
<feature type="compositionally biased region" description="Basic and acidic residues" evidence="7">
    <location>
        <begin position="193"/>
        <end position="212"/>
    </location>
</feature>
<dbReference type="Pfam" id="PF03357">
    <property type="entry name" value="Snf7"/>
    <property type="match status" value="1"/>
</dbReference>
<dbReference type="PANTHER" id="PTHR22761">
    <property type="entry name" value="CHARGED MULTIVESICULAR BODY PROTEIN"/>
    <property type="match status" value="1"/>
</dbReference>
<evidence type="ECO:0000256" key="1">
    <source>
        <dbReference type="ARBA" id="ARBA00004608"/>
    </source>
</evidence>
<dbReference type="GO" id="GO:0000815">
    <property type="term" value="C:ESCRT III complex"/>
    <property type="evidence" value="ECO:0007669"/>
    <property type="project" value="TreeGrafter"/>
</dbReference>
<evidence type="ECO:0000256" key="6">
    <source>
        <dbReference type="ARBA" id="ARBA00023136"/>
    </source>
</evidence>
<proteinExistence type="inferred from homology"/>
<dbReference type="GO" id="GO:0015031">
    <property type="term" value="P:protein transport"/>
    <property type="evidence" value="ECO:0007669"/>
    <property type="project" value="UniProtKB-KW"/>
</dbReference>
<keyword evidence="9" id="KW-1185">Reference proteome</keyword>
<evidence type="ECO:0000313" key="8">
    <source>
        <dbReference type="EMBL" id="GMT01094.1"/>
    </source>
</evidence>
<dbReference type="GO" id="GO:0032511">
    <property type="term" value="P:late endosome to vacuole transport via multivesicular body sorting pathway"/>
    <property type="evidence" value="ECO:0007669"/>
    <property type="project" value="TreeGrafter"/>
</dbReference>
<accession>A0AAV5U3U7</accession>
<sequence>MGGVFSKKSKTPPLPAVSQQDQAILQLKTQRDKMKQFIKRKEKCMERERQLAKQLIADGRKDRALLLLKKKRVQENAIENTLKQLDAVERMVTDLEFADIQQQVVEKLREGNEALKKMNSLFDIDEIEKIMEETREGAEYQEEISSLISGQLSSSDVESCEEELAALLAAEKGEEKEITLPEAPTGEIQGPARVEEKPVAQKEKKEKVAVMA</sequence>
<organism evidence="8 9">
    <name type="scientific">Pristionchus entomophagus</name>
    <dbReference type="NCBI Taxonomy" id="358040"/>
    <lineage>
        <taxon>Eukaryota</taxon>
        <taxon>Metazoa</taxon>
        <taxon>Ecdysozoa</taxon>
        <taxon>Nematoda</taxon>
        <taxon>Chromadorea</taxon>
        <taxon>Rhabditida</taxon>
        <taxon>Rhabditina</taxon>
        <taxon>Diplogasteromorpha</taxon>
        <taxon>Diplogasteroidea</taxon>
        <taxon>Neodiplogasteridae</taxon>
        <taxon>Pristionchus</taxon>
    </lineage>
</organism>
<feature type="region of interest" description="Disordered" evidence="7">
    <location>
        <begin position="172"/>
        <end position="212"/>
    </location>
</feature>
<name>A0AAV5U3U7_9BILA</name>
<dbReference type="InterPro" id="IPR005024">
    <property type="entry name" value="Snf7_fam"/>
</dbReference>
<comment type="similarity">
    <text evidence="2">Belongs to the SNF7 family.</text>
</comment>
<evidence type="ECO:0000256" key="5">
    <source>
        <dbReference type="ARBA" id="ARBA00022927"/>
    </source>
</evidence>
<keyword evidence="4" id="KW-0967">Endosome</keyword>
<dbReference type="Gene3D" id="6.10.140.1230">
    <property type="match status" value="1"/>
</dbReference>
<evidence type="ECO:0000313" key="9">
    <source>
        <dbReference type="Proteomes" id="UP001432027"/>
    </source>
</evidence>
<keyword evidence="6" id="KW-0472">Membrane</keyword>
<gene>
    <name evidence="8" type="ORF">PENTCL1PPCAC_23268</name>
</gene>
<evidence type="ECO:0008006" key="10">
    <source>
        <dbReference type="Google" id="ProtNLM"/>
    </source>
</evidence>
<keyword evidence="5" id="KW-0653">Protein transport</keyword>
<dbReference type="AlphaFoldDB" id="A0AAV5U3U7"/>
<comment type="subcellular location">
    <subcellularLocation>
        <location evidence="1">Endosome membrane</location>
    </subcellularLocation>
</comment>
<reference evidence="8" key="1">
    <citation type="submission" date="2023-10" db="EMBL/GenBank/DDBJ databases">
        <title>Genome assembly of Pristionchus species.</title>
        <authorList>
            <person name="Yoshida K."/>
            <person name="Sommer R.J."/>
        </authorList>
    </citation>
    <scope>NUCLEOTIDE SEQUENCE</scope>
    <source>
        <strain evidence="8">RS0144</strain>
    </source>
</reference>
<protein>
    <recommendedName>
        <fullName evidence="10">Charged multivesicular body protein 6</fullName>
    </recommendedName>
</protein>
<evidence type="ECO:0000256" key="3">
    <source>
        <dbReference type="ARBA" id="ARBA00022448"/>
    </source>
</evidence>
<dbReference type="Proteomes" id="UP001432027">
    <property type="component" value="Unassembled WGS sequence"/>
</dbReference>
<dbReference type="GO" id="GO:0005771">
    <property type="term" value="C:multivesicular body"/>
    <property type="evidence" value="ECO:0007669"/>
    <property type="project" value="TreeGrafter"/>
</dbReference>
<evidence type="ECO:0000256" key="2">
    <source>
        <dbReference type="ARBA" id="ARBA00006190"/>
    </source>
</evidence>
<dbReference type="EMBL" id="BTSX01000005">
    <property type="protein sequence ID" value="GMT01094.1"/>
    <property type="molecule type" value="Genomic_DNA"/>
</dbReference>